<evidence type="ECO:0000313" key="7">
    <source>
        <dbReference type="EMBL" id="KAF3451426.1"/>
    </source>
</evidence>
<name>A0A8K0HEY1_9ROSA</name>
<feature type="transmembrane region" description="Helical" evidence="6">
    <location>
        <begin position="140"/>
        <end position="159"/>
    </location>
</feature>
<comment type="subcellular location">
    <subcellularLocation>
        <location evidence="1">Membrane</location>
        <topology evidence="1">Multi-pass membrane protein</topology>
    </subcellularLocation>
</comment>
<evidence type="ECO:0000313" key="8">
    <source>
        <dbReference type="Proteomes" id="UP000796880"/>
    </source>
</evidence>
<evidence type="ECO:0000256" key="5">
    <source>
        <dbReference type="ARBA" id="ARBA00023136"/>
    </source>
</evidence>
<organism evidence="7 8">
    <name type="scientific">Rhamnella rubrinervis</name>
    <dbReference type="NCBI Taxonomy" id="2594499"/>
    <lineage>
        <taxon>Eukaryota</taxon>
        <taxon>Viridiplantae</taxon>
        <taxon>Streptophyta</taxon>
        <taxon>Embryophyta</taxon>
        <taxon>Tracheophyta</taxon>
        <taxon>Spermatophyta</taxon>
        <taxon>Magnoliopsida</taxon>
        <taxon>eudicotyledons</taxon>
        <taxon>Gunneridae</taxon>
        <taxon>Pentapetalae</taxon>
        <taxon>rosids</taxon>
        <taxon>fabids</taxon>
        <taxon>Rosales</taxon>
        <taxon>Rhamnaceae</taxon>
        <taxon>rhamnoid group</taxon>
        <taxon>Rhamneae</taxon>
        <taxon>Rhamnella</taxon>
    </lineage>
</organism>
<dbReference type="AlphaFoldDB" id="A0A8K0HEY1"/>
<keyword evidence="4 6" id="KW-1133">Transmembrane helix</keyword>
<comment type="caution">
    <text evidence="7">The sequence shown here is derived from an EMBL/GenBank/DDBJ whole genome shotgun (WGS) entry which is preliminary data.</text>
</comment>
<dbReference type="EMBL" id="VOIH02000003">
    <property type="protein sequence ID" value="KAF3451426.1"/>
    <property type="molecule type" value="Genomic_DNA"/>
</dbReference>
<evidence type="ECO:0000256" key="6">
    <source>
        <dbReference type="SAM" id="Phobius"/>
    </source>
</evidence>
<reference evidence="7" key="1">
    <citation type="submission" date="2020-03" db="EMBL/GenBank/DDBJ databases">
        <title>A high-quality chromosome-level genome assembly of a woody plant with both climbing and erect habits, Rhamnella rubrinervis.</title>
        <authorList>
            <person name="Lu Z."/>
            <person name="Yang Y."/>
            <person name="Zhu X."/>
            <person name="Sun Y."/>
        </authorList>
    </citation>
    <scope>NUCLEOTIDE SEQUENCE</scope>
    <source>
        <strain evidence="7">BYM</strain>
        <tissue evidence="7">Leaf</tissue>
    </source>
</reference>
<evidence type="ECO:0000256" key="4">
    <source>
        <dbReference type="ARBA" id="ARBA00022989"/>
    </source>
</evidence>
<dbReference type="InterPro" id="IPR007770">
    <property type="entry name" value="DMP"/>
</dbReference>
<dbReference type="PANTHER" id="PTHR31621">
    <property type="entry name" value="PROTEIN DMP3"/>
    <property type="match status" value="1"/>
</dbReference>
<keyword evidence="5 6" id="KW-0472">Membrane</keyword>
<evidence type="ECO:0000256" key="3">
    <source>
        <dbReference type="ARBA" id="ARBA00022692"/>
    </source>
</evidence>
<feature type="transmembrane region" description="Helical" evidence="6">
    <location>
        <begin position="179"/>
        <end position="197"/>
    </location>
</feature>
<gene>
    <name evidence="7" type="ORF">FNV43_RR07521</name>
</gene>
<dbReference type="GO" id="GO:0005737">
    <property type="term" value="C:cytoplasm"/>
    <property type="evidence" value="ECO:0007669"/>
    <property type="project" value="UniProtKB-ARBA"/>
</dbReference>
<proteinExistence type="inferred from homology"/>
<dbReference type="Pfam" id="PF05078">
    <property type="entry name" value="DUF679"/>
    <property type="match status" value="1"/>
</dbReference>
<dbReference type="GO" id="GO:0016020">
    <property type="term" value="C:membrane"/>
    <property type="evidence" value="ECO:0007669"/>
    <property type="project" value="UniProtKB-SubCell"/>
</dbReference>
<accession>A0A8K0HEY1</accession>
<evidence type="ECO:0000256" key="1">
    <source>
        <dbReference type="ARBA" id="ARBA00004141"/>
    </source>
</evidence>
<keyword evidence="3 6" id="KW-0812">Transmembrane</keyword>
<sequence length="211" mass="23103">MEIKVEAEDTPHHSEQKLPLLGEIPKPITDERTLVQKAISQTFKSTAHLAKLLPTGTVLAFQLLSPIFTNQGNCDSVSRSMTAGLVALCGISCFLLSFTDSFSDKNGNVCYGFATIRGLWIIDGSAILPTEEAAKYRLQFIDFMHAFMSILVFAAVALFDQNVVSCFYPEPSDETQEMLTAFPVGIGVICSMLFVVFPTKRHGIGFPLSVN</sequence>
<dbReference type="OrthoDB" id="525686at2759"/>
<dbReference type="Proteomes" id="UP000796880">
    <property type="component" value="Unassembled WGS sequence"/>
</dbReference>
<evidence type="ECO:0000256" key="2">
    <source>
        <dbReference type="ARBA" id="ARBA00008707"/>
    </source>
</evidence>
<protein>
    <submittedName>
        <fullName evidence="7">Uncharacterized protein</fullName>
    </submittedName>
</protein>
<dbReference type="GO" id="GO:0010256">
    <property type="term" value="P:endomembrane system organization"/>
    <property type="evidence" value="ECO:0007669"/>
    <property type="project" value="TreeGrafter"/>
</dbReference>
<dbReference type="PANTHER" id="PTHR31621:SF0">
    <property type="entry name" value="PROTEIN DMP6"/>
    <property type="match status" value="1"/>
</dbReference>
<keyword evidence="8" id="KW-1185">Reference proteome</keyword>
<comment type="similarity">
    <text evidence="2">Belongs to the plant DMP1 protein family.</text>
</comment>